<keyword evidence="3" id="KW-1185">Reference proteome</keyword>
<protein>
    <submittedName>
        <fullName evidence="2">Uncharacterized protein</fullName>
    </submittedName>
</protein>
<proteinExistence type="predicted"/>
<dbReference type="AlphaFoldDB" id="A0AAW1HUT4"/>
<evidence type="ECO:0000256" key="1">
    <source>
        <dbReference type="SAM" id="SignalP"/>
    </source>
</evidence>
<organism evidence="2 3">
    <name type="scientific">Popillia japonica</name>
    <name type="common">Japanese beetle</name>
    <dbReference type="NCBI Taxonomy" id="7064"/>
    <lineage>
        <taxon>Eukaryota</taxon>
        <taxon>Metazoa</taxon>
        <taxon>Ecdysozoa</taxon>
        <taxon>Arthropoda</taxon>
        <taxon>Hexapoda</taxon>
        <taxon>Insecta</taxon>
        <taxon>Pterygota</taxon>
        <taxon>Neoptera</taxon>
        <taxon>Endopterygota</taxon>
        <taxon>Coleoptera</taxon>
        <taxon>Polyphaga</taxon>
        <taxon>Scarabaeiformia</taxon>
        <taxon>Scarabaeidae</taxon>
        <taxon>Rutelinae</taxon>
        <taxon>Popillia</taxon>
    </lineage>
</organism>
<feature type="chain" id="PRO_5043968298" evidence="1">
    <location>
        <begin position="20"/>
        <end position="93"/>
    </location>
</feature>
<name>A0AAW1HUT4_POPJA</name>
<comment type="caution">
    <text evidence="2">The sequence shown here is derived from an EMBL/GenBank/DDBJ whole genome shotgun (WGS) entry which is preliminary data.</text>
</comment>
<reference evidence="2 3" key="1">
    <citation type="journal article" date="2024" name="BMC Genomics">
        <title>De novo assembly and annotation of Popillia japonica's genome with initial clues to its potential as an invasive pest.</title>
        <authorList>
            <person name="Cucini C."/>
            <person name="Boschi S."/>
            <person name="Funari R."/>
            <person name="Cardaioli E."/>
            <person name="Iannotti N."/>
            <person name="Marturano G."/>
            <person name="Paoli F."/>
            <person name="Bruttini M."/>
            <person name="Carapelli A."/>
            <person name="Frati F."/>
            <person name="Nardi F."/>
        </authorList>
    </citation>
    <scope>NUCLEOTIDE SEQUENCE [LARGE SCALE GENOMIC DNA]</scope>
    <source>
        <strain evidence="2">DMR45628</strain>
    </source>
</reference>
<feature type="signal peptide" evidence="1">
    <location>
        <begin position="1"/>
        <end position="19"/>
    </location>
</feature>
<dbReference type="EMBL" id="JASPKY010000889">
    <property type="protein sequence ID" value="KAK9680502.1"/>
    <property type="molecule type" value="Genomic_DNA"/>
</dbReference>
<gene>
    <name evidence="2" type="ORF">QE152_g39044</name>
</gene>
<keyword evidence="1" id="KW-0732">Signal</keyword>
<evidence type="ECO:0000313" key="2">
    <source>
        <dbReference type="EMBL" id="KAK9680502.1"/>
    </source>
</evidence>
<sequence length="93" mass="10689">MGANLTVLLLCLLVTIASCVNPATDQSKISRILQRFKHKMHNYRFIHHPHRTTISDQADRRATPVITTRRGPVARPPYTLAPADFWNYPKHIM</sequence>
<evidence type="ECO:0000313" key="3">
    <source>
        <dbReference type="Proteomes" id="UP001458880"/>
    </source>
</evidence>
<dbReference type="Proteomes" id="UP001458880">
    <property type="component" value="Unassembled WGS sequence"/>
</dbReference>
<accession>A0AAW1HUT4</accession>